<dbReference type="Proteomes" id="UP000183982">
    <property type="component" value="Unassembled WGS sequence"/>
</dbReference>
<name>A0A1M6S1I4_9RHOB</name>
<dbReference type="OrthoDB" id="9801242at2"/>
<evidence type="ECO:0000259" key="1">
    <source>
        <dbReference type="Pfam" id="PF12728"/>
    </source>
</evidence>
<dbReference type="Gene3D" id="1.10.238.160">
    <property type="match status" value="1"/>
</dbReference>
<dbReference type="RefSeq" id="WP_073256160.1">
    <property type="nucleotide sequence ID" value="NZ_FQZQ01000027.1"/>
</dbReference>
<dbReference type="STRING" id="1470563.SAMN05444000_12725"/>
<dbReference type="EMBL" id="FQZQ01000027">
    <property type="protein sequence ID" value="SHK38545.1"/>
    <property type="molecule type" value="Genomic_DNA"/>
</dbReference>
<protein>
    <submittedName>
        <fullName evidence="2">Transcriptional regulator, AlpA family</fullName>
    </submittedName>
</protein>
<accession>A0A1M6S1I4</accession>
<proteinExistence type="predicted"/>
<dbReference type="InterPro" id="IPR009061">
    <property type="entry name" value="DNA-bd_dom_put_sf"/>
</dbReference>
<dbReference type="InterPro" id="IPR041657">
    <property type="entry name" value="HTH_17"/>
</dbReference>
<reference evidence="3" key="1">
    <citation type="submission" date="2016-11" db="EMBL/GenBank/DDBJ databases">
        <authorList>
            <person name="Varghese N."/>
            <person name="Submissions S."/>
        </authorList>
    </citation>
    <scope>NUCLEOTIDE SEQUENCE [LARGE SCALE GENOMIC DNA]</scope>
    <source>
        <strain evidence="3">DSM 100564</strain>
    </source>
</reference>
<dbReference type="SUPFAM" id="SSF46955">
    <property type="entry name" value="Putative DNA-binding domain"/>
    <property type="match status" value="1"/>
</dbReference>
<keyword evidence="3" id="KW-1185">Reference proteome</keyword>
<dbReference type="Pfam" id="PF12728">
    <property type="entry name" value="HTH_17"/>
    <property type="match status" value="1"/>
</dbReference>
<dbReference type="AlphaFoldDB" id="A0A1M6S1I4"/>
<gene>
    <name evidence="2" type="ORF">SAMN05444000_12725</name>
</gene>
<feature type="domain" description="Helix-turn-helix" evidence="1">
    <location>
        <begin position="9"/>
        <end position="54"/>
    </location>
</feature>
<sequence length="63" mass="7134">MPLELMKDREVAAMLSIAVSTVWDYASNGVIPKPLKIGGSTRWVRDEIEIVLQEHIDTLRNVQ</sequence>
<evidence type="ECO:0000313" key="2">
    <source>
        <dbReference type="EMBL" id="SHK38545.1"/>
    </source>
</evidence>
<evidence type="ECO:0000313" key="3">
    <source>
        <dbReference type="Proteomes" id="UP000183982"/>
    </source>
</evidence>
<organism evidence="2 3">
    <name type="scientific">Shimia gijangensis</name>
    <dbReference type="NCBI Taxonomy" id="1470563"/>
    <lineage>
        <taxon>Bacteria</taxon>
        <taxon>Pseudomonadati</taxon>
        <taxon>Pseudomonadota</taxon>
        <taxon>Alphaproteobacteria</taxon>
        <taxon>Rhodobacterales</taxon>
        <taxon>Roseobacteraceae</taxon>
    </lineage>
</organism>